<dbReference type="InterPro" id="IPR001059">
    <property type="entry name" value="Transl_elong_P/YeiP_cen"/>
</dbReference>
<dbReference type="InterPro" id="IPR011768">
    <property type="entry name" value="Transl_elongation_fac_P"/>
</dbReference>
<dbReference type="InterPro" id="IPR014722">
    <property type="entry name" value="Rib_uL2_dom2"/>
</dbReference>
<comment type="similarity">
    <text evidence="3 7 9">Belongs to the elongation factor P family.</text>
</comment>
<feature type="domain" description="Elongation factor P C-terminal" evidence="10">
    <location>
        <begin position="176"/>
        <end position="231"/>
    </location>
</feature>
<comment type="function">
    <text evidence="7">Involved in peptide bond synthesis. Stimulates efficient translation and peptide-bond synthesis on native or reconstituted 70S ribosomes in vitro. Probably functions indirectly by altering the affinity of the ribosome for aminoacyl-tRNA, thus increasing their reactivity as acceptors for peptidyl transferase.</text>
</comment>
<dbReference type="HAMAP" id="MF_00141">
    <property type="entry name" value="EF_P"/>
    <property type="match status" value="1"/>
</dbReference>
<evidence type="ECO:0000256" key="2">
    <source>
        <dbReference type="ARBA" id="ARBA00004815"/>
    </source>
</evidence>
<evidence type="ECO:0000259" key="11">
    <source>
        <dbReference type="SMART" id="SM01185"/>
    </source>
</evidence>
<reference evidence="13" key="1">
    <citation type="submission" date="2018-06" db="EMBL/GenBank/DDBJ databases">
        <title>Aestuariibacter litoralis strain KCTC 52945T.</title>
        <authorList>
            <person name="Li X."/>
            <person name="Salam N."/>
            <person name="Li J.-L."/>
            <person name="Chen Y.-M."/>
            <person name="Yang Z.-W."/>
            <person name="Zhang L.-Y."/>
            <person name="Han M.-X."/>
            <person name="Xiao M."/>
            <person name="Li W.-J."/>
        </authorList>
    </citation>
    <scope>NUCLEOTIDE SEQUENCE [LARGE SCALE GENOMIC DNA]</scope>
    <source>
        <strain evidence="13">KCTC 52945</strain>
    </source>
</reference>
<dbReference type="NCBIfam" id="TIGR00038">
    <property type="entry name" value="efp"/>
    <property type="match status" value="1"/>
</dbReference>
<dbReference type="PANTHER" id="PTHR30053">
    <property type="entry name" value="ELONGATION FACTOR P"/>
    <property type="match status" value="1"/>
</dbReference>
<dbReference type="NCBIfam" id="NF001810">
    <property type="entry name" value="PRK00529.1"/>
    <property type="match status" value="1"/>
</dbReference>
<dbReference type="Pfam" id="PF01132">
    <property type="entry name" value="EFP"/>
    <property type="match status" value="1"/>
</dbReference>
<dbReference type="UniPathway" id="UPA00345"/>
<dbReference type="FunFam" id="2.40.50.140:FF:000009">
    <property type="entry name" value="Elongation factor P"/>
    <property type="match status" value="1"/>
</dbReference>
<comment type="subcellular location">
    <subcellularLocation>
        <location evidence="1 7">Cytoplasm</location>
    </subcellularLocation>
</comment>
<keyword evidence="4 7" id="KW-0963">Cytoplasm</keyword>
<sequence length="234" mass="25520">MAGGVEPAGRGGQGPDLLGGWLPEWPLLIPRATHSGNSRETRTNVVKVIASGVRKGNVIEHEDGKLYVVLKAESMHPGKGTPTTTIDMRRISDGVKTVVRYKTTDPLERAFVETITHSYLYQDGDNYVFMNPENYEQIQVSGDMLGDSAPFLQEGMECQIALFNGAPISIELPQRVTLEIVETEPAIKNQTASSSFKPAVLSNGVRTMVPPHIVSGTRIVVQTEDGAYVERAKD</sequence>
<dbReference type="Pfam" id="PF08207">
    <property type="entry name" value="EFP_N"/>
    <property type="match status" value="1"/>
</dbReference>
<evidence type="ECO:0000313" key="13">
    <source>
        <dbReference type="Proteomes" id="UP000248795"/>
    </source>
</evidence>
<evidence type="ECO:0000256" key="5">
    <source>
        <dbReference type="ARBA" id="ARBA00022768"/>
    </source>
</evidence>
<dbReference type="Gene3D" id="2.30.30.30">
    <property type="match status" value="1"/>
</dbReference>
<dbReference type="CDD" id="cd05794">
    <property type="entry name" value="S1_EF-P_repeat_2"/>
    <property type="match status" value="1"/>
</dbReference>
<dbReference type="Pfam" id="PF09285">
    <property type="entry name" value="Elong-fact-P_C"/>
    <property type="match status" value="1"/>
</dbReference>
<name>A0A2W2BBE5_9HYPH</name>
<evidence type="ECO:0000256" key="9">
    <source>
        <dbReference type="RuleBase" id="RU004389"/>
    </source>
</evidence>
<evidence type="ECO:0000313" key="12">
    <source>
        <dbReference type="EMBL" id="PZF77584.1"/>
    </source>
</evidence>
<dbReference type="EMBL" id="QKVK01000003">
    <property type="protein sequence ID" value="PZF77584.1"/>
    <property type="molecule type" value="Genomic_DNA"/>
</dbReference>
<keyword evidence="5 7" id="KW-0251">Elongation factor</keyword>
<dbReference type="SUPFAM" id="SSF50249">
    <property type="entry name" value="Nucleic acid-binding proteins"/>
    <property type="match status" value="2"/>
</dbReference>
<evidence type="ECO:0000256" key="7">
    <source>
        <dbReference type="HAMAP-Rule" id="MF_00141"/>
    </source>
</evidence>
<dbReference type="CDD" id="cd04470">
    <property type="entry name" value="S1_EF-P_repeat_1"/>
    <property type="match status" value="1"/>
</dbReference>
<dbReference type="GO" id="GO:0005829">
    <property type="term" value="C:cytosol"/>
    <property type="evidence" value="ECO:0007669"/>
    <property type="project" value="UniProtKB-ARBA"/>
</dbReference>
<dbReference type="GO" id="GO:0003746">
    <property type="term" value="F:translation elongation factor activity"/>
    <property type="evidence" value="ECO:0007669"/>
    <property type="project" value="UniProtKB-UniRule"/>
</dbReference>
<comment type="caution">
    <text evidence="12">The sequence shown here is derived from an EMBL/GenBank/DDBJ whole genome shotgun (WGS) entry which is preliminary data.</text>
</comment>
<protein>
    <recommendedName>
        <fullName evidence="7 8">Elongation factor P</fullName>
        <shortName evidence="7">EF-P</shortName>
    </recommendedName>
</protein>
<evidence type="ECO:0000256" key="4">
    <source>
        <dbReference type="ARBA" id="ARBA00022490"/>
    </source>
</evidence>
<dbReference type="InterPro" id="IPR013852">
    <property type="entry name" value="Transl_elong_P/YeiP_CS"/>
</dbReference>
<gene>
    <name evidence="7 12" type="primary">efp</name>
    <name evidence="12" type="ORF">DK847_08040</name>
</gene>
<comment type="pathway">
    <text evidence="2 7">Protein biosynthesis; polypeptide chain elongation.</text>
</comment>
<dbReference type="InterPro" id="IPR020599">
    <property type="entry name" value="Transl_elong_fac_P/YeiP"/>
</dbReference>
<dbReference type="AlphaFoldDB" id="A0A2W2BBE5"/>
<keyword evidence="13" id="KW-1185">Reference proteome</keyword>
<dbReference type="FunFam" id="2.40.50.140:FF:000004">
    <property type="entry name" value="Elongation factor P"/>
    <property type="match status" value="1"/>
</dbReference>
<dbReference type="InterPro" id="IPR015365">
    <property type="entry name" value="Elong-fact-P_C"/>
</dbReference>
<dbReference type="PANTHER" id="PTHR30053:SF14">
    <property type="entry name" value="TRANSLATION ELONGATION FACTOR KOW-LIKE DOMAIN-CONTAINING PROTEIN"/>
    <property type="match status" value="1"/>
</dbReference>
<dbReference type="InterPro" id="IPR012340">
    <property type="entry name" value="NA-bd_OB-fold"/>
</dbReference>
<dbReference type="InterPro" id="IPR008991">
    <property type="entry name" value="Translation_prot_SH3-like_sf"/>
</dbReference>
<dbReference type="PROSITE" id="PS01275">
    <property type="entry name" value="EFP"/>
    <property type="match status" value="1"/>
</dbReference>
<dbReference type="SUPFAM" id="SSF50104">
    <property type="entry name" value="Translation proteins SH3-like domain"/>
    <property type="match status" value="1"/>
</dbReference>
<accession>A0A2W2BBE5</accession>
<evidence type="ECO:0000259" key="10">
    <source>
        <dbReference type="SMART" id="SM00841"/>
    </source>
</evidence>
<dbReference type="SMART" id="SM00841">
    <property type="entry name" value="Elong-fact-P_C"/>
    <property type="match status" value="1"/>
</dbReference>
<evidence type="ECO:0000256" key="1">
    <source>
        <dbReference type="ARBA" id="ARBA00004496"/>
    </source>
</evidence>
<keyword evidence="6 7" id="KW-0648">Protein biosynthesis</keyword>
<dbReference type="SMART" id="SM01185">
    <property type="entry name" value="EFP"/>
    <property type="match status" value="1"/>
</dbReference>
<evidence type="ECO:0000256" key="8">
    <source>
        <dbReference type="NCBIfam" id="TIGR00038"/>
    </source>
</evidence>
<dbReference type="GO" id="GO:0043043">
    <property type="term" value="P:peptide biosynthetic process"/>
    <property type="evidence" value="ECO:0007669"/>
    <property type="project" value="InterPro"/>
</dbReference>
<dbReference type="InterPro" id="IPR013185">
    <property type="entry name" value="Transl_elong_KOW-like"/>
</dbReference>
<dbReference type="Gene3D" id="2.40.50.140">
    <property type="entry name" value="Nucleic acid-binding proteins"/>
    <property type="match status" value="2"/>
</dbReference>
<evidence type="ECO:0000256" key="6">
    <source>
        <dbReference type="ARBA" id="ARBA00022917"/>
    </source>
</evidence>
<proteinExistence type="inferred from homology"/>
<feature type="domain" description="Translation elongation factor P/YeiP central" evidence="11">
    <location>
        <begin position="114"/>
        <end position="168"/>
    </location>
</feature>
<organism evidence="12 13">
    <name type="scientific">Aestuariivirga litoralis</name>
    <dbReference type="NCBI Taxonomy" id="2650924"/>
    <lineage>
        <taxon>Bacteria</taxon>
        <taxon>Pseudomonadati</taxon>
        <taxon>Pseudomonadota</taxon>
        <taxon>Alphaproteobacteria</taxon>
        <taxon>Hyphomicrobiales</taxon>
        <taxon>Aestuariivirgaceae</taxon>
        <taxon>Aestuariivirga</taxon>
    </lineage>
</organism>
<dbReference type="Proteomes" id="UP000248795">
    <property type="component" value="Unassembled WGS sequence"/>
</dbReference>
<evidence type="ECO:0000256" key="3">
    <source>
        <dbReference type="ARBA" id="ARBA00009479"/>
    </source>
</evidence>